<dbReference type="Pfam" id="PF00465">
    <property type="entry name" value="Fe-ADH"/>
    <property type="match status" value="1"/>
</dbReference>
<dbReference type="AlphaFoldDB" id="A0A1J4KTC5"/>
<dbReference type="Gene3D" id="3.40.50.1970">
    <property type="match status" value="1"/>
</dbReference>
<comment type="caution">
    <text evidence="4">The sequence shown here is derived from an EMBL/GenBank/DDBJ whole genome shotgun (WGS) entry which is preliminary data.</text>
</comment>
<accession>A0A1J4KTC5</accession>
<dbReference type="Proteomes" id="UP000179807">
    <property type="component" value="Unassembled WGS sequence"/>
</dbReference>
<dbReference type="Gene3D" id="1.20.1090.10">
    <property type="entry name" value="Dehydroquinate synthase-like - alpha domain"/>
    <property type="match status" value="1"/>
</dbReference>
<organism evidence="4 5">
    <name type="scientific">Tritrichomonas foetus</name>
    <dbReference type="NCBI Taxonomy" id="1144522"/>
    <lineage>
        <taxon>Eukaryota</taxon>
        <taxon>Metamonada</taxon>
        <taxon>Parabasalia</taxon>
        <taxon>Tritrichomonadida</taxon>
        <taxon>Tritrichomonadidae</taxon>
        <taxon>Tritrichomonas</taxon>
    </lineage>
</organism>
<feature type="domain" description="Alcohol dehydrogenase iron-type/glycerol dehydrogenase GldA" evidence="2">
    <location>
        <begin position="9"/>
        <end position="179"/>
    </location>
</feature>
<evidence type="ECO:0000256" key="1">
    <source>
        <dbReference type="ARBA" id="ARBA00023002"/>
    </source>
</evidence>
<name>A0A1J4KTC5_9EUKA</name>
<evidence type="ECO:0000259" key="3">
    <source>
        <dbReference type="Pfam" id="PF25137"/>
    </source>
</evidence>
<evidence type="ECO:0000259" key="2">
    <source>
        <dbReference type="Pfam" id="PF00465"/>
    </source>
</evidence>
<dbReference type="EMBL" id="MLAK01000549">
    <property type="protein sequence ID" value="OHT13044.1"/>
    <property type="molecule type" value="Genomic_DNA"/>
</dbReference>
<dbReference type="InterPro" id="IPR056798">
    <property type="entry name" value="ADH_Fe_C"/>
</dbReference>
<keyword evidence="5" id="KW-1185">Reference proteome</keyword>
<evidence type="ECO:0000313" key="5">
    <source>
        <dbReference type="Proteomes" id="UP000179807"/>
    </source>
</evidence>
<evidence type="ECO:0000313" key="4">
    <source>
        <dbReference type="EMBL" id="OHT13044.1"/>
    </source>
</evidence>
<dbReference type="RefSeq" id="XP_068366180.1">
    <property type="nucleotide sequence ID" value="XM_068491308.1"/>
</dbReference>
<dbReference type="OrthoDB" id="339764at2759"/>
<dbReference type="SUPFAM" id="SSF56796">
    <property type="entry name" value="Dehydroquinate synthase-like"/>
    <property type="match status" value="1"/>
</dbReference>
<reference evidence="4" key="1">
    <citation type="submission" date="2016-10" db="EMBL/GenBank/DDBJ databases">
        <authorList>
            <person name="Benchimol M."/>
            <person name="Almeida L.G."/>
            <person name="Vasconcelos A.T."/>
            <person name="Perreira-Neves A."/>
            <person name="Rosa I.A."/>
            <person name="Tasca T."/>
            <person name="Bogo M.R."/>
            <person name="de Souza W."/>
        </authorList>
    </citation>
    <scope>NUCLEOTIDE SEQUENCE [LARGE SCALE GENOMIC DNA]</scope>
    <source>
        <strain evidence="4">K</strain>
    </source>
</reference>
<dbReference type="GO" id="GO:1990362">
    <property type="term" value="F:butanol dehydrogenase (NAD+) activity"/>
    <property type="evidence" value="ECO:0007669"/>
    <property type="project" value="InterPro"/>
</dbReference>
<dbReference type="VEuPathDB" id="TrichDB:TRFO_03463"/>
<dbReference type="PANTHER" id="PTHR43633">
    <property type="entry name" value="ALCOHOL DEHYDROGENASE YQHD"/>
    <property type="match status" value="1"/>
</dbReference>
<feature type="domain" description="Fe-containing alcohol dehydrogenase-like C-terminal" evidence="3">
    <location>
        <begin position="194"/>
        <end position="390"/>
    </location>
</feature>
<proteinExistence type="predicted"/>
<dbReference type="GeneID" id="94826012"/>
<keyword evidence="1" id="KW-0560">Oxidoreductase</keyword>
<dbReference type="InterPro" id="IPR001670">
    <property type="entry name" value="ADH_Fe/GldA"/>
</dbReference>
<sequence>MKFFWQNTTQVCFGTGAVKDNLSKYVKPRSRVLCTFGGGSIDKNGARNDVQSALDALECEVRWEGGIPANPEYDRLIEIVASVKEFQPDLLLAIGGGSVIDGTKFISCAAKLDASADPWDVILIKKSFTGPTIPFGTVLTIPATGSEWNNGFVVSRRSMNWKSGCGFKQTYPVFSLLDPAYTMTLPVRQLRNGVFDAFCHCTDTVLTPQAPSMFDNFIFSVMKELVEIGPSVIKPDSSLELHERLIVAASFALNQIFSLGETGCYGVHKIGHMLTAKYGIDHGVTLAMVMPDLLKSQFEARKEKYAAAAEFVFNVRTGTVEEKAEALITNIEKFISDLEIPQKVGQWPGVKIGENDVEEVTKMVMQQSAIGGTFGYMGSFDEETTREILKKVIV</sequence>
<dbReference type="CDD" id="cd08187">
    <property type="entry name" value="BDH"/>
    <property type="match status" value="1"/>
</dbReference>
<dbReference type="InterPro" id="IPR044731">
    <property type="entry name" value="BDH-like"/>
</dbReference>
<dbReference type="Pfam" id="PF25137">
    <property type="entry name" value="ADH_Fe_C"/>
    <property type="match status" value="1"/>
</dbReference>
<dbReference type="PANTHER" id="PTHR43633:SF1">
    <property type="entry name" value="ALCOHOL DEHYDROGENASE YQHD"/>
    <property type="match status" value="1"/>
</dbReference>
<dbReference type="GO" id="GO:0046872">
    <property type="term" value="F:metal ion binding"/>
    <property type="evidence" value="ECO:0007669"/>
    <property type="project" value="InterPro"/>
</dbReference>
<gene>
    <name evidence="4" type="ORF">TRFO_03463</name>
</gene>
<protein>
    <submittedName>
        <fullName evidence="4">Alcohol dehydrogenase, iron-containing family protein</fullName>
    </submittedName>
</protein>